<dbReference type="AlphaFoldDB" id="A0A6N2U445"/>
<dbReference type="GO" id="GO:0016805">
    <property type="term" value="F:dipeptidase activity"/>
    <property type="evidence" value="ECO:0007669"/>
    <property type="project" value="UniProtKB-KW"/>
</dbReference>
<comment type="catalytic activity">
    <reaction evidence="1">
        <text>an L-aminoacyl-L-amino acid + H2O = 2 an L-alpha-amino acid</text>
        <dbReference type="Rhea" id="RHEA:48940"/>
        <dbReference type="ChEBI" id="CHEBI:15377"/>
        <dbReference type="ChEBI" id="CHEBI:59869"/>
        <dbReference type="ChEBI" id="CHEBI:77460"/>
    </reaction>
</comment>
<accession>A0A6N2U445</accession>
<keyword evidence="1 2" id="KW-0378">Hydrolase</keyword>
<dbReference type="GO" id="GO:0006508">
    <property type="term" value="P:proteolysis"/>
    <property type="evidence" value="ECO:0007669"/>
    <property type="project" value="UniProtKB-KW"/>
</dbReference>
<evidence type="ECO:0000256" key="1">
    <source>
        <dbReference type="RuleBase" id="RU364089"/>
    </source>
</evidence>
<protein>
    <recommendedName>
        <fullName evidence="1">Dipeptidase</fullName>
        <ecNumber evidence="1">3.4.-.-</ecNumber>
    </recommendedName>
</protein>
<proteinExistence type="inferred from homology"/>
<dbReference type="EC" id="3.4.-.-" evidence="1"/>
<dbReference type="EMBL" id="CACRSP010000009">
    <property type="protein sequence ID" value="VYT12750.1"/>
    <property type="molecule type" value="Genomic_DNA"/>
</dbReference>
<gene>
    <name evidence="2" type="primary">pepD_2</name>
    <name evidence="2" type="ORF">BDLFYP24_00187</name>
</gene>
<dbReference type="InterPro" id="IPR005322">
    <property type="entry name" value="Peptidase_C69"/>
</dbReference>
<dbReference type="Pfam" id="PF03577">
    <property type="entry name" value="Peptidase_C69"/>
    <property type="match status" value="1"/>
</dbReference>
<evidence type="ECO:0000313" key="2">
    <source>
        <dbReference type="EMBL" id="VYT12750.1"/>
    </source>
</evidence>
<keyword evidence="1" id="KW-0645">Protease</keyword>
<keyword evidence="1" id="KW-0224">Dipeptidase</keyword>
<dbReference type="GO" id="GO:0070004">
    <property type="term" value="F:cysteine-type exopeptidase activity"/>
    <property type="evidence" value="ECO:0007669"/>
    <property type="project" value="InterPro"/>
</dbReference>
<reference evidence="2" key="1">
    <citation type="submission" date="2019-11" db="EMBL/GenBank/DDBJ databases">
        <authorList>
            <person name="Feng L."/>
        </authorList>
    </citation>
    <scope>NUCLEOTIDE SEQUENCE</scope>
    <source>
        <strain evidence="2">BdentiumLFYP24</strain>
    </source>
</reference>
<organism evidence="2">
    <name type="scientific">Bifidobacterium dentium</name>
    <dbReference type="NCBI Taxonomy" id="1689"/>
    <lineage>
        <taxon>Bacteria</taxon>
        <taxon>Bacillati</taxon>
        <taxon>Actinomycetota</taxon>
        <taxon>Actinomycetes</taxon>
        <taxon>Bifidobacteriales</taxon>
        <taxon>Bifidobacteriaceae</taxon>
        <taxon>Bifidobacterium</taxon>
    </lineage>
</organism>
<sequence>MHHDSCRQKASYDGSTIIARDDDSGSGRYDPKRFVAIAPEVSTDNLYWTNRLIAALADAHFYETSNAIEAFAEAARTYGHRLVEHADAALRNIGKDSDDSAVGDSVAETAGEPIAGRLQAANDEMAEYLRTHATKLLNDVLYTSSNLMRNGFAMSDRWN</sequence>
<comment type="similarity">
    <text evidence="1">Belongs to the peptidase C69 family.</text>
</comment>
<dbReference type="RefSeq" id="WP_396334911.1">
    <property type="nucleotide sequence ID" value="NZ_CP162925.1"/>
</dbReference>
<name>A0A6N2U445_9BIFI</name>